<dbReference type="Proteomes" id="UP000492821">
    <property type="component" value="Unassembled WGS sequence"/>
</dbReference>
<feature type="region of interest" description="Disordered" evidence="1">
    <location>
        <begin position="349"/>
        <end position="411"/>
    </location>
</feature>
<keyword evidence="2" id="KW-0472">Membrane</keyword>
<organism evidence="3 4">
    <name type="scientific">Panagrellus redivivus</name>
    <name type="common">Microworm</name>
    <dbReference type="NCBI Taxonomy" id="6233"/>
    <lineage>
        <taxon>Eukaryota</taxon>
        <taxon>Metazoa</taxon>
        <taxon>Ecdysozoa</taxon>
        <taxon>Nematoda</taxon>
        <taxon>Chromadorea</taxon>
        <taxon>Rhabditida</taxon>
        <taxon>Tylenchina</taxon>
        <taxon>Panagrolaimomorpha</taxon>
        <taxon>Panagrolaimoidea</taxon>
        <taxon>Panagrolaimidae</taxon>
        <taxon>Panagrellus</taxon>
    </lineage>
</organism>
<feature type="compositionally biased region" description="Polar residues" evidence="1">
    <location>
        <begin position="364"/>
        <end position="381"/>
    </location>
</feature>
<feature type="transmembrane region" description="Helical" evidence="2">
    <location>
        <begin position="311"/>
        <end position="336"/>
    </location>
</feature>
<keyword evidence="2" id="KW-0812">Transmembrane</keyword>
<keyword evidence="3" id="KW-1185">Reference proteome</keyword>
<evidence type="ECO:0000313" key="4">
    <source>
        <dbReference type="WBParaSite" id="Pan_g2703.t1"/>
    </source>
</evidence>
<evidence type="ECO:0000256" key="1">
    <source>
        <dbReference type="SAM" id="MobiDB-lite"/>
    </source>
</evidence>
<dbReference type="AlphaFoldDB" id="A0A7E4VS23"/>
<evidence type="ECO:0000256" key="2">
    <source>
        <dbReference type="SAM" id="Phobius"/>
    </source>
</evidence>
<sequence>MPVIIAQTRKRRPNNKPHGAVFRTLYSQTSPAKLITVISASDSLNFTLFLPSGLPDLAKISLEIAGSSVFSTDPIEDEICRYTFHPTSRTRPHVTKPLKAFIMFYDPLPAEQKILAPFNDYIDVLGYTFPEGELPTNITFESVIIEDEAYFRIPQYDQRFRTSFCLWKMRKRGGFVRHQIALIAENGFETKLEFSDQYSVDGVNTSTMNLPKAEPGILQNDKVPIFESESLMTAVVGKDYHQNRDGTWSYKRPVEEVKPLTAKPSIVTKKPSRKPSTTPKPEKPSKSKRQPLLLNAPKPLEFKDLLKKGPIIVLMIIAANVAIIGIAFCVGAEVIFEVYILEPVDTGDSTKLKSKQASKEQEDSVQSSTHGSALEAKSSSADFRVEDESQLPKEEGTTIMAITSDMVDPWG</sequence>
<reference evidence="4" key="2">
    <citation type="submission" date="2020-10" db="UniProtKB">
        <authorList>
            <consortium name="WormBaseParasite"/>
        </authorList>
    </citation>
    <scope>IDENTIFICATION</scope>
</reference>
<keyword evidence="2" id="KW-1133">Transmembrane helix</keyword>
<protein>
    <submittedName>
        <fullName evidence="4">CUB domain-containing protein</fullName>
    </submittedName>
</protein>
<feature type="compositionally biased region" description="Basic and acidic residues" evidence="1">
    <location>
        <begin position="383"/>
        <end position="396"/>
    </location>
</feature>
<reference evidence="3" key="1">
    <citation type="journal article" date="2013" name="Genetics">
        <title>The draft genome and transcriptome of Panagrellus redivivus are shaped by the harsh demands of a free-living lifestyle.</title>
        <authorList>
            <person name="Srinivasan J."/>
            <person name="Dillman A.R."/>
            <person name="Macchietto M.G."/>
            <person name="Heikkinen L."/>
            <person name="Lakso M."/>
            <person name="Fracchia K.M."/>
            <person name="Antoshechkin I."/>
            <person name="Mortazavi A."/>
            <person name="Wong G."/>
            <person name="Sternberg P.W."/>
        </authorList>
    </citation>
    <scope>NUCLEOTIDE SEQUENCE [LARGE SCALE GENOMIC DNA]</scope>
    <source>
        <strain evidence="3">MT8872</strain>
    </source>
</reference>
<name>A0A7E4VS23_PANRE</name>
<evidence type="ECO:0000313" key="3">
    <source>
        <dbReference type="Proteomes" id="UP000492821"/>
    </source>
</evidence>
<feature type="region of interest" description="Disordered" evidence="1">
    <location>
        <begin position="261"/>
        <end position="293"/>
    </location>
</feature>
<accession>A0A7E4VS23</accession>
<proteinExistence type="predicted"/>
<dbReference type="WBParaSite" id="Pan_g2703.t1">
    <property type="protein sequence ID" value="Pan_g2703.t1"/>
    <property type="gene ID" value="Pan_g2703"/>
</dbReference>